<gene>
    <name evidence="2" type="ORF">PN838_25315</name>
</gene>
<protein>
    <submittedName>
        <fullName evidence="2">GNAT family N-acetyltransferase</fullName>
    </submittedName>
</protein>
<comment type="caution">
    <text evidence="2">The sequence shown here is derived from an EMBL/GenBank/DDBJ whole genome shotgun (WGS) entry which is preliminary data.</text>
</comment>
<dbReference type="PANTHER" id="PTHR43792">
    <property type="entry name" value="GNAT FAMILY, PUTATIVE (AFU_ORTHOLOGUE AFUA_3G00765)-RELATED-RELATED"/>
    <property type="match status" value="1"/>
</dbReference>
<keyword evidence="3" id="KW-1185">Reference proteome</keyword>
<dbReference type="InterPro" id="IPR000182">
    <property type="entry name" value="GNAT_dom"/>
</dbReference>
<evidence type="ECO:0000259" key="1">
    <source>
        <dbReference type="PROSITE" id="PS51186"/>
    </source>
</evidence>
<dbReference type="PROSITE" id="PS51186">
    <property type="entry name" value="GNAT"/>
    <property type="match status" value="1"/>
</dbReference>
<reference evidence="2 3" key="1">
    <citation type="submission" date="2023-01" db="EMBL/GenBank/DDBJ databases">
        <title>Psychrosphaera sp. nov., isolated from marine algae.</title>
        <authorList>
            <person name="Bayburt H."/>
            <person name="Choi B.J."/>
            <person name="Kim J.M."/>
            <person name="Choi D.G."/>
            <person name="Jeon C.O."/>
        </authorList>
    </citation>
    <scope>NUCLEOTIDE SEQUENCE [LARGE SCALE GENOMIC DNA]</scope>
    <source>
        <strain evidence="2 3">G1-22</strain>
    </source>
</reference>
<evidence type="ECO:0000313" key="2">
    <source>
        <dbReference type="EMBL" id="MDC2891441.1"/>
    </source>
</evidence>
<sequence>MFNVTELSDFAWSESELTSSILTLLTPNVVKSLPPNFQNIKTTTAAKNWLDEMVSQSHLFTVCLRDTKTIIGFVFLSEWDNQNVHLGYLLGELFWQQGYASEFLSGFITDCRDNHLVKSLIGGVEAANVPSAKLLLKLGFEQSHTTENGVTFYQRQLY</sequence>
<dbReference type="SUPFAM" id="SSF55729">
    <property type="entry name" value="Acyl-CoA N-acyltransferases (Nat)"/>
    <property type="match status" value="1"/>
</dbReference>
<feature type="domain" description="N-acetyltransferase" evidence="1">
    <location>
        <begin position="20"/>
        <end position="158"/>
    </location>
</feature>
<dbReference type="Proteomes" id="UP001528411">
    <property type="component" value="Unassembled WGS sequence"/>
</dbReference>
<name>A0ABT5FJT9_9GAMM</name>
<evidence type="ECO:0000313" key="3">
    <source>
        <dbReference type="Proteomes" id="UP001528411"/>
    </source>
</evidence>
<dbReference type="Gene3D" id="3.40.630.30">
    <property type="match status" value="1"/>
</dbReference>
<proteinExistence type="predicted"/>
<accession>A0ABT5FJT9</accession>
<dbReference type="Pfam" id="PF13302">
    <property type="entry name" value="Acetyltransf_3"/>
    <property type="match status" value="1"/>
</dbReference>
<dbReference type="InterPro" id="IPR051531">
    <property type="entry name" value="N-acetyltransferase"/>
</dbReference>
<dbReference type="EMBL" id="JAQOMS010000002">
    <property type="protein sequence ID" value="MDC2891441.1"/>
    <property type="molecule type" value="Genomic_DNA"/>
</dbReference>
<dbReference type="RefSeq" id="WP_272182419.1">
    <property type="nucleotide sequence ID" value="NZ_JAQOMS010000002.1"/>
</dbReference>
<dbReference type="PANTHER" id="PTHR43792:SF1">
    <property type="entry name" value="N-ACETYLTRANSFERASE DOMAIN-CONTAINING PROTEIN"/>
    <property type="match status" value="1"/>
</dbReference>
<dbReference type="InterPro" id="IPR016181">
    <property type="entry name" value="Acyl_CoA_acyltransferase"/>
</dbReference>
<organism evidence="2 3">
    <name type="scientific">Psychrosphaera algicola</name>
    <dbReference type="NCBI Taxonomy" id="3023714"/>
    <lineage>
        <taxon>Bacteria</taxon>
        <taxon>Pseudomonadati</taxon>
        <taxon>Pseudomonadota</taxon>
        <taxon>Gammaproteobacteria</taxon>
        <taxon>Alteromonadales</taxon>
        <taxon>Pseudoalteromonadaceae</taxon>
        <taxon>Psychrosphaera</taxon>
    </lineage>
</organism>